<dbReference type="GO" id="GO:0016491">
    <property type="term" value="F:oxidoreductase activity"/>
    <property type="evidence" value="ECO:0007669"/>
    <property type="project" value="UniProtKB-KW"/>
</dbReference>
<feature type="domain" description="FAD dependent oxidoreductase" evidence="2">
    <location>
        <begin position="11"/>
        <end position="397"/>
    </location>
</feature>
<keyword evidence="4" id="KW-1185">Reference proteome</keyword>
<dbReference type="InterPro" id="IPR006076">
    <property type="entry name" value="FAD-dep_OxRdtase"/>
</dbReference>
<sequence>MIPKSGHAPSAVVVGGGVVGLACALRLRDRGFTVRVLNDGTPRDAASWGNAGHIATEQVMPLATPHMLLSAPRRMFALTGGALDIGWRYPGTWLPWCARYLRASMPATARRGQAALRVVLVRSLPAWRRMVADIHAGDLLLEHGHLMLWRGPADPAPAMRSVLRADMGSATARPMDAAELDALVPLLGHAPRGGLVFSGTAQVSSPGMVLETLRQRLSADEGCELLDCRVAEVVSTPSGPVTRLADGTCLASDVVVMAAGVGTRGLVRGWTLPLIAERGYSIEWDHGGAATVPPMVFADHSFIVSRFGDRMRASTFVEFTRADAPPDPRKWRYLEERVRGAGLPVHSAFSRWVGCRPTLPDYLPAIGPIPGMPGVIAACGHQHLGLTLAPLTGELVAGVAVGAPVADLLAPFRPDRFHSWMPAATTRNINGENRP</sequence>
<dbReference type="SUPFAM" id="SSF54373">
    <property type="entry name" value="FAD-linked reductases, C-terminal domain"/>
    <property type="match status" value="1"/>
</dbReference>
<protein>
    <submittedName>
        <fullName evidence="3">D-amino acid dehydrogenase small subunit</fullName>
        <ecNumber evidence="3">1.4.99.6</ecNumber>
    </submittedName>
</protein>
<dbReference type="GO" id="GO:0005737">
    <property type="term" value="C:cytoplasm"/>
    <property type="evidence" value="ECO:0007669"/>
    <property type="project" value="TreeGrafter"/>
</dbReference>
<evidence type="ECO:0000313" key="3">
    <source>
        <dbReference type="EMBL" id="AXY23613.1"/>
    </source>
</evidence>
<dbReference type="SUPFAM" id="SSF51971">
    <property type="entry name" value="Nucleotide-binding domain"/>
    <property type="match status" value="1"/>
</dbReference>
<dbReference type="EC" id="1.4.99.6" evidence="3"/>
<dbReference type="EMBL" id="CP023036">
    <property type="protein sequence ID" value="AXY23613.1"/>
    <property type="molecule type" value="Genomic_DNA"/>
</dbReference>
<proteinExistence type="predicted"/>
<dbReference type="AlphaFoldDB" id="A0A347WFH0"/>
<reference evidence="3 4" key="1">
    <citation type="submission" date="2017-08" db="EMBL/GenBank/DDBJ databases">
        <title>Complete genome sequence of Gluconacetobacter saccharivorans CV1 isolated from Fermented Vinegar.</title>
        <authorList>
            <person name="Kim S.-Y."/>
        </authorList>
    </citation>
    <scope>NUCLEOTIDE SEQUENCE [LARGE SCALE GENOMIC DNA]</scope>
    <source>
        <strain evidence="3 4">CV1</strain>
    </source>
</reference>
<organism evidence="3 4">
    <name type="scientific">Komagataeibacter saccharivorans</name>
    <dbReference type="NCBI Taxonomy" id="265959"/>
    <lineage>
        <taxon>Bacteria</taxon>
        <taxon>Pseudomonadati</taxon>
        <taxon>Pseudomonadota</taxon>
        <taxon>Alphaproteobacteria</taxon>
        <taxon>Acetobacterales</taxon>
        <taxon>Acetobacteraceae</taxon>
        <taxon>Komagataeibacter</taxon>
    </lineage>
</organism>
<dbReference type="Pfam" id="PF01266">
    <property type="entry name" value="DAO"/>
    <property type="match status" value="1"/>
</dbReference>
<evidence type="ECO:0000313" key="4">
    <source>
        <dbReference type="Proteomes" id="UP000264120"/>
    </source>
</evidence>
<dbReference type="RefSeq" id="WP_118963428.1">
    <property type="nucleotide sequence ID" value="NZ_CP023036.1"/>
</dbReference>
<dbReference type="Gene3D" id="3.30.9.10">
    <property type="entry name" value="D-Amino Acid Oxidase, subunit A, domain 2"/>
    <property type="match status" value="1"/>
</dbReference>
<dbReference type="PROSITE" id="PS51257">
    <property type="entry name" value="PROKAR_LIPOPROTEIN"/>
    <property type="match status" value="1"/>
</dbReference>
<dbReference type="PANTHER" id="PTHR13847">
    <property type="entry name" value="SARCOSINE DEHYDROGENASE-RELATED"/>
    <property type="match status" value="1"/>
</dbReference>
<dbReference type="Proteomes" id="UP000264120">
    <property type="component" value="Chromosome"/>
</dbReference>
<evidence type="ECO:0000259" key="2">
    <source>
        <dbReference type="Pfam" id="PF01266"/>
    </source>
</evidence>
<gene>
    <name evidence="3" type="primary">dadA_4</name>
    <name evidence="3" type="ORF">CD178_02867</name>
</gene>
<dbReference type="KEGG" id="ksc:CD178_02867"/>
<name>A0A347WFH0_9PROT</name>
<accession>A0A347WFH0</accession>
<dbReference type="OrthoDB" id="9805337at2"/>
<dbReference type="InterPro" id="IPR036188">
    <property type="entry name" value="FAD/NAD-bd_sf"/>
</dbReference>
<keyword evidence="1 3" id="KW-0560">Oxidoreductase</keyword>
<evidence type="ECO:0000256" key="1">
    <source>
        <dbReference type="ARBA" id="ARBA00023002"/>
    </source>
</evidence>
<dbReference type="PANTHER" id="PTHR13847:SF289">
    <property type="entry name" value="GLYCINE OXIDASE"/>
    <property type="match status" value="1"/>
</dbReference>
<dbReference type="Gene3D" id="3.50.50.60">
    <property type="entry name" value="FAD/NAD(P)-binding domain"/>
    <property type="match status" value="2"/>
</dbReference>